<dbReference type="RefSeq" id="WP_218316693.1">
    <property type="nucleotide sequence ID" value="NZ_JAGSPB010000002.1"/>
</dbReference>
<organism evidence="1 2">
    <name type="scientific">Erythrobacter ani</name>
    <dbReference type="NCBI Taxonomy" id="2827235"/>
    <lineage>
        <taxon>Bacteria</taxon>
        <taxon>Pseudomonadati</taxon>
        <taxon>Pseudomonadota</taxon>
        <taxon>Alphaproteobacteria</taxon>
        <taxon>Sphingomonadales</taxon>
        <taxon>Erythrobacteraceae</taxon>
        <taxon>Erythrobacter/Porphyrobacter group</taxon>
        <taxon>Erythrobacter</taxon>
    </lineage>
</organism>
<evidence type="ECO:0000313" key="2">
    <source>
        <dbReference type="Proteomes" id="UP000699975"/>
    </source>
</evidence>
<gene>
    <name evidence="1" type="ORF">KCG45_07755</name>
</gene>
<accession>A0ABS6SM58</accession>
<evidence type="ECO:0000313" key="1">
    <source>
        <dbReference type="EMBL" id="MBV7266069.1"/>
    </source>
</evidence>
<protein>
    <submittedName>
        <fullName evidence="1">Uncharacterized protein</fullName>
    </submittedName>
</protein>
<comment type="caution">
    <text evidence="1">The sequence shown here is derived from an EMBL/GenBank/DDBJ whole genome shotgun (WGS) entry which is preliminary data.</text>
</comment>
<keyword evidence="2" id="KW-1185">Reference proteome</keyword>
<proteinExistence type="predicted"/>
<dbReference type="EMBL" id="JAGSPB010000002">
    <property type="protein sequence ID" value="MBV7266069.1"/>
    <property type="molecule type" value="Genomic_DNA"/>
</dbReference>
<name>A0ABS6SM58_9SPHN</name>
<dbReference type="Proteomes" id="UP000699975">
    <property type="component" value="Unassembled WGS sequence"/>
</dbReference>
<sequence>MAAAREAIDLLLYEKAIAYFVREPFPNITTGTDLRSGKIDTKALEITSCINDGSVIFADGIEQDFLPFDWARLSRSSLQAKRST</sequence>
<reference evidence="1 2" key="1">
    <citation type="submission" date="2021-04" db="EMBL/GenBank/DDBJ databases">
        <authorList>
            <person name="Pira H."/>
            <person name="Risdian C."/>
            <person name="Wink J."/>
        </authorList>
    </citation>
    <scope>NUCLEOTIDE SEQUENCE [LARGE SCALE GENOMIC DNA]</scope>
    <source>
        <strain evidence="1 2">WH131</strain>
    </source>
</reference>